<dbReference type="InParanoid" id="A0A674J9J7"/>
<evidence type="ECO:0000313" key="3">
    <source>
        <dbReference type="Proteomes" id="UP000472274"/>
    </source>
</evidence>
<organism evidence="2 3">
    <name type="scientific">Terrapene triunguis</name>
    <name type="common">Three-toed box turtle</name>
    <dbReference type="NCBI Taxonomy" id="2587831"/>
    <lineage>
        <taxon>Eukaryota</taxon>
        <taxon>Metazoa</taxon>
        <taxon>Chordata</taxon>
        <taxon>Craniata</taxon>
        <taxon>Vertebrata</taxon>
        <taxon>Euteleostomi</taxon>
        <taxon>Archelosauria</taxon>
        <taxon>Testudinata</taxon>
        <taxon>Testudines</taxon>
        <taxon>Cryptodira</taxon>
        <taxon>Durocryptodira</taxon>
        <taxon>Testudinoidea</taxon>
        <taxon>Emydidae</taxon>
        <taxon>Terrapene</taxon>
    </lineage>
</organism>
<reference evidence="2" key="1">
    <citation type="submission" date="2025-08" db="UniProtKB">
        <authorList>
            <consortium name="Ensembl"/>
        </authorList>
    </citation>
    <scope>IDENTIFICATION</scope>
</reference>
<dbReference type="AlphaFoldDB" id="A0A674J9J7"/>
<evidence type="ECO:0000313" key="2">
    <source>
        <dbReference type="Ensembl" id="ENSTMTP00000018541.1"/>
    </source>
</evidence>
<sequence>MESLGWGGVLGFGKTEITGESLGLEFWGLVPMSPIPPTPSAPLPQFSCSSPALSQPSRSAEPIPDLPFHLGRVLLSLEVYSSEAFAKAQGPCTVSANSRVFVEVTAGEAPSSPMALGSPSPLPQQAWGFGGCPAHPDVSLHPPHTGAAGRALSPSSQELQRLSFLLRPLYNDSIQFLHCRLLRRQRGPAPVLPLPPGVVPQAGFLPWAAGNAGSRAGSGFFAWGRKKASCRPPHPGGERGRGGRRARPRPRSPQPAGVPGGRVASPAGAPLSPAGWSTGGGRRAHRGPALPDQPECQGEGGEPGRGPALPGRPERRGRAASPAAAPLSPGERRPPPGAAPSTCLESWCLEPALAGSTWRAGAESPRPVQWSLLGAEGGCPRGPTLPVGSTLQGLLWEENGV</sequence>
<feature type="compositionally biased region" description="Polar residues" evidence="1">
    <location>
        <begin position="46"/>
        <end position="58"/>
    </location>
</feature>
<keyword evidence="3" id="KW-1185">Reference proteome</keyword>
<feature type="compositionally biased region" description="Low complexity" evidence="1">
    <location>
        <begin position="264"/>
        <end position="275"/>
    </location>
</feature>
<proteinExistence type="predicted"/>
<dbReference type="Gene3D" id="2.60.40.4100">
    <property type="entry name" value="Zona pellucida, ZP-C domain"/>
    <property type="match status" value="1"/>
</dbReference>
<feature type="region of interest" description="Disordered" evidence="1">
    <location>
        <begin position="225"/>
        <end position="340"/>
    </location>
</feature>
<name>A0A674J9J7_9SAUR</name>
<protein>
    <recommendedName>
        <fullName evidence="4">ZP domain-containing protein</fullName>
    </recommendedName>
</protein>
<accession>A0A674J9J7</accession>
<dbReference type="InterPro" id="IPR042235">
    <property type="entry name" value="ZP-C_dom"/>
</dbReference>
<dbReference type="Proteomes" id="UP000472274">
    <property type="component" value="Unplaced"/>
</dbReference>
<dbReference type="Ensembl" id="ENSTMTT00000019194.1">
    <property type="protein sequence ID" value="ENSTMTP00000018541.1"/>
    <property type="gene ID" value="ENSTMTG00000013620.1"/>
</dbReference>
<feature type="region of interest" description="Disordered" evidence="1">
    <location>
        <begin position="40"/>
        <end position="60"/>
    </location>
</feature>
<evidence type="ECO:0008006" key="4">
    <source>
        <dbReference type="Google" id="ProtNLM"/>
    </source>
</evidence>
<reference evidence="2" key="2">
    <citation type="submission" date="2025-09" db="UniProtKB">
        <authorList>
            <consortium name="Ensembl"/>
        </authorList>
    </citation>
    <scope>IDENTIFICATION</scope>
</reference>
<feature type="compositionally biased region" description="Low complexity" evidence="1">
    <location>
        <begin position="319"/>
        <end position="329"/>
    </location>
</feature>
<evidence type="ECO:0000256" key="1">
    <source>
        <dbReference type="SAM" id="MobiDB-lite"/>
    </source>
</evidence>